<dbReference type="EMBL" id="ATLV01027008">
    <property type="status" value="NOT_ANNOTATED_CDS"/>
    <property type="molecule type" value="Genomic_DNA"/>
</dbReference>
<protein>
    <submittedName>
        <fullName evidence="2 3">Uncharacterized protein</fullName>
    </submittedName>
</protein>
<evidence type="ECO:0000313" key="2">
    <source>
        <dbReference type="EMBL" id="KFB53777.1"/>
    </source>
</evidence>
<evidence type="ECO:0000256" key="1">
    <source>
        <dbReference type="SAM" id="MobiDB-lite"/>
    </source>
</evidence>
<dbReference type="EnsemblMetazoa" id="ASIC022011-RA">
    <property type="protein sequence ID" value="ASIC022011-PA"/>
    <property type="gene ID" value="ASIC022011"/>
</dbReference>
<sequence length="93" mass="10561">MHCSASDVRGERKPSSRYQQSTKKNGGDGTDVSLESFRSYPNANCIRSVKTWAKKGVCLTGAARLRNLGCACVDDREPKRWKIRSFRVETFFR</sequence>
<dbReference type="AlphaFoldDB" id="A0A084WU83"/>
<dbReference type="EMBL" id="KE525421">
    <property type="protein sequence ID" value="KFB53777.1"/>
    <property type="molecule type" value="Genomic_DNA"/>
</dbReference>
<evidence type="ECO:0000313" key="3">
    <source>
        <dbReference type="EnsemblMetazoa" id="ASIC022011-PA"/>
    </source>
</evidence>
<proteinExistence type="predicted"/>
<organism evidence="2">
    <name type="scientific">Anopheles sinensis</name>
    <name type="common">Mosquito</name>
    <dbReference type="NCBI Taxonomy" id="74873"/>
    <lineage>
        <taxon>Eukaryota</taxon>
        <taxon>Metazoa</taxon>
        <taxon>Ecdysozoa</taxon>
        <taxon>Arthropoda</taxon>
        <taxon>Hexapoda</taxon>
        <taxon>Insecta</taxon>
        <taxon>Pterygota</taxon>
        <taxon>Neoptera</taxon>
        <taxon>Endopterygota</taxon>
        <taxon>Diptera</taxon>
        <taxon>Nematocera</taxon>
        <taxon>Culicoidea</taxon>
        <taxon>Culicidae</taxon>
        <taxon>Anophelinae</taxon>
        <taxon>Anopheles</taxon>
    </lineage>
</organism>
<feature type="region of interest" description="Disordered" evidence="1">
    <location>
        <begin position="1"/>
        <end position="33"/>
    </location>
</feature>
<reference evidence="2 4" key="1">
    <citation type="journal article" date="2014" name="BMC Genomics">
        <title>Genome sequence of Anopheles sinensis provides insight into genetics basis of mosquito competence for malaria parasites.</title>
        <authorList>
            <person name="Zhou D."/>
            <person name="Zhang D."/>
            <person name="Ding G."/>
            <person name="Shi L."/>
            <person name="Hou Q."/>
            <person name="Ye Y."/>
            <person name="Xu Y."/>
            <person name="Zhou H."/>
            <person name="Xiong C."/>
            <person name="Li S."/>
            <person name="Yu J."/>
            <person name="Hong S."/>
            <person name="Yu X."/>
            <person name="Zou P."/>
            <person name="Chen C."/>
            <person name="Chang X."/>
            <person name="Wang W."/>
            <person name="Lv Y."/>
            <person name="Sun Y."/>
            <person name="Ma L."/>
            <person name="Shen B."/>
            <person name="Zhu C."/>
        </authorList>
    </citation>
    <scope>NUCLEOTIDE SEQUENCE [LARGE SCALE GENOMIC DNA]</scope>
</reference>
<keyword evidence="4" id="KW-1185">Reference proteome</keyword>
<name>A0A084WU83_ANOSI</name>
<dbReference type="VEuPathDB" id="VectorBase:ASIC022011"/>
<accession>A0A084WU83</accession>
<dbReference type="Proteomes" id="UP000030765">
    <property type="component" value="Unassembled WGS sequence"/>
</dbReference>
<reference evidence="3" key="2">
    <citation type="submission" date="2020-05" db="UniProtKB">
        <authorList>
            <consortium name="EnsemblMetazoa"/>
        </authorList>
    </citation>
    <scope>IDENTIFICATION</scope>
</reference>
<gene>
    <name evidence="2" type="ORF">ZHAS_00022011</name>
</gene>
<evidence type="ECO:0000313" key="4">
    <source>
        <dbReference type="Proteomes" id="UP000030765"/>
    </source>
</evidence>